<name>A0A2M4DEW5_ANODA</name>
<evidence type="ECO:0000313" key="1">
    <source>
        <dbReference type="EMBL" id="MBW76127.1"/>
    </source>
</evidence>
<sequence>MADAGIVVVVALLLQSRAHKTRVFFLLFFSSPRGDPVRQKYTKGSGGSGSGLGTECYLRVCLSALAV</sequence>
<protein>
    <submittedName>
        <fullName evidence="1">Putative secreted protein</fullName>
    </submittedName>
</protein>
<accession>A0A2M4DEW5</accession>
<reference evidence="1" key="1">
    <citation type="submission" date="2018-01" db="EMBL/GenBank/DDBJ databases">
        <title>An insight into the sialome of Amazonian anophelines.</title>
        <authorList>
            <person name="Ribeiro J.M."/>
            <person name="Scarpassa V."/>
            <person name="Calvo E."/>
        </authorList>
    </citation>
    <scope>NUCLEOTIDE SEQUENCE</scope>
</reference>
<dbReference type="AlphaFoldDB" id="A0A2M4DEW5"/>
<proteinExistence type="predicted"/>
<dbReference type="EMBL" id="GGFL01011949">
    <property type="protein sequence ID" value="MBW76127.1"/>
    <property type="molecule type" value="Transcribed_RNA"/>
</dbReference>
<organism evidence="1">
    <name type="scientific">Anopheles darlingi</name>
    <name type="common">Mosquito</name>
    <dbReference type="NCBI Taxonomy" id="43151"/>
    <lineage>
        <taxon>Eukaryota</taxon>
        <taxon>Metazoa</taxon>
        <taxon>Ecdysozoa</taxon>
        <taxon>Arthropoda</taxon>
        <taxon>Hexapoda</taxon>
        <taxon>Insecta</taxon>
        <taxon>Pterygota</taxon>
        <taxon>Neoptera</taxon>
        <taxon>Endopterygota</taxon>
        <taxon>Diptera</taxon>
        <taxon>Nematocera</taxon>
        <taxon>Culicoidea</taxon>
        <taxon>Culicidae</taxon>
        <taxon>Anophelinae</taxon>
        <taxon>Anopheles</taxon>
    </lineage>
</organism>